<name>A0A164H7V0_9CRUS</name>
<keyword evidence="3" id="KW-1185">Reference proteome</keyword>
<keyword evidence="1" id="KW-0812">Transmembrane</keyword>
<sequence>MILRKTGIVMLPTLVYVLLPYHVMMPATKLDWVWKIYTLRTRSGSHQFNFYKNFFLSFKCLIDFNFGLTTFATVNADKYFLCQSSLRYCFTLKRYVPPF</sequence>
<comment type="caution">
    <text evidence="2">The sequence shown here is derived from an EMBL/GenBank/DDBJ whole genome shotgun (WGS) entry which is preliminary data.</text>
</comment>
<keyword evidence="1" id="KW-0472">Membrane</keyword>
<protein>
    <submittedName>
        <fullName evidence="2">Uncharacterized protein</fullName>
    </submittedName>
</protein>
<accession>A0A164H7V0</accession>
<feature type="transmembrane region" description="Helical" evidence="1">
    <location>
        <begin position="7"/>
        <end position="24"/>
    </location>
</feature>
<evidence type="ECO:0000313" key="2">
    <source>
        <dbReference type="EMBL" id="KZR99814.1"/>
    </source>
</evidence>
<organism evidence="2 3">
    <name type="scientific">Daphnia magna</name>
    <dbReference type="NCBI Taxonomy" id="35525"/>
    <lineage>
        <taxon>Eukaryota</taxon>
        <taxon>Metazoa</taxon>
        <taxon>Ecdysozoa</taxon>
        <taxon>Arthropoda</taxon>
        <taxon>Crustacea</taxon>
        <taxon>Branchiopoda</taxon>
        <taxon>Diplostraca</taxon>
        <taxon>Cladocera</taxon>
        <taxon>Anomopoda</taxon>
        <taxon>Daphniidae</taxon>
        <taxon>Daphnia</taxon>
    </lineage>
</organism>
<reference evidence="2 3" key="1">
    <citation type="submission" date="2016-03" db="EMBL/GenBank/DDBJ databases">
        <title>EvidentialGene: Evidence-directed Construction of Genes on Genomes.</title>
        <authorList>
            <person name="Gilbert D.G."/>
            <person name="Choi J.-H."/>
            <person name="Mockaitis K."/>
            <person name="Colbourne J."/>
            <person name="Pfrender M."/>
        </authorList>
    </citation>
    <scope>NUCLEOTIDE SEQUENCE [LARGE SCALE GENOMIC DNA]</scope>
    <source>
        <strain evidence="2 3">Xinb3</strain>
        <tissue evidence="2">Complete organism</tissue>
    </source>
</reference>
<keyword evidence="1" id="KW-1133">Transmembrane helix</keyword>
<evidence type="ECO:0000256" key="1">
    <source>
        <dbReference type="SAM" id="Phobius"/>
    </source>
</evidence>
<gene>
    <name evidence="2" type="ORF">APZ42_004180</name>
</gene>
<dbReference type="Proteomes" id="UP000076858">
    <property type="component" value="Unassembled WGS sequence"/>
</dbReference>
<evidence type="ECO:0000313" key="3">
    <source>
        <dbReference type="Proteomes" id="UP000076858"/>
    </source>
</evidence>
<dbReference type="AlphaFoldDB" id="A0A164H7V0"/>
<dbReference type="EMBL" id="LRGB01012571">
    <property type="protein sequence ID" value="KZR99814.1"/>
    <property type="molecule type" value="Genomic_DNA"/>
</dbReference>
<proteinExistence type="predicted"/>